<accession>A0ABS5ATP0</accession>
<feature type="chain" id="PRO_5047094216" description="Lipoprotein" evidence="1">
    <location>
        <begin position="22"/>
        <end position="183"/>
    </location>
</feature>
<comment type="caution">
    <text evidence="2">The sequence shown here is derived from an EMBL/GenBank/DDBJ whole genome shotgun (WGS) entry which is preliminary data.</text>
</comment>
<protein>
    <recommendedName>
        <fullName evidence="4">Lipoprotein</fullName>
    </recommendedName>
</protein>
<keyword evidence="3" id="KW-1185">Reference proteome</keyword>
<feature type="signal peptide" evidence="1">
    <location>
        <begin position="1"/>
        <end position="21"/>
    </location>
</feature>
<evidence type="ECO:0000256" key="1">
    <source>
        <dbReference type="SAM" id="SignalP"/>
    </source>
</evidence>
<evidence type="ECO:0008006" key="4">
    <source>
        <dbReference type="Google" id="ProtNLM"/>
    </source>
</evidence>
<name>A0ABS5ATP0_9PSEU</name>
<proteinExistence type="predicted"/>
<dbReference type="RefSeq" id="WP_086784153.1">
    <property type="nucleotide sequence ID" value="NZ_JAGIOO010000001.1"/>
</dbReference>
<evidence type="ECO:0000313" key="3">
    <source>
        <dbReference type="Proteomes" id="UP001519363"/>
    </source>
</evidence>
<organism evidence="2 3">
    <name type="scientific">Crossiella equi</name>
    <dbReference type="NCBI Taxonomy" id="130796"/>
    <lineage>
        <taxon>Bacteria</taxon>
        <taxon>Bacillati</taxon>
        <taxon>Actinomycetota</taxon>
        <taxon>Actinomycetes</taxon>
        <taxon>Pseudonocardiales</taxon>
        <taxon>Pseudonocardiaceae</taxon>
        <taxon>Crossiella</taxon>
    </lineage>
</organism>
<evidence type="ECO:0000313" key="2">
    <source>
        <dbReference type="EMBL" id="MBP2479627.1"/>
    </source>
</evidence>
<dbReference type="EMBL" id="JAGIOO010000001">
    <property type="protein sequence ID" value="MBP2479627.1"/>
    <property type="molecule type" value="Genomic_DNA"/>
</dbReference>
<reference evidence="2 3" key="1">
    <citation type="submission" date="2021-03" db="EMBL/GenBank/DDBJ databases">
        <title>Sequencing the genomes of 1000 actinobacteria strains.</title>
        <authorList>
            <person name="Klenk H.-P."/>
        </authorList>
    </citation>
    <scope>NUCLEOTIDE SEQUENCE [LARGE SCALE GENOMIC DNA]</scope>
    <source>
        <strain evidence="2 3">DSM 44580</strain>
    </source>
</reference>
<dbReference type="PROSITE" id="PS51257">
    <property type="entry name" value="PROKAR_LIPOPROTEIN"/>
    <property type="match status" value="1"/>
</dbReference>
<gene>
    <name evidence="2" type="ORF">JOF53_008499</name>
</gene>
<keyword evidence="1" id="KW-0732">Signal</keyword>
<sequence>MTLPRIAATAALALPLLAGCAAEPVAPLADRGAGALGQPVTTMRALVNLVNDRTSGCVSPKAGTPEELGRLVGAELRGLVEPHLAEWSSCAVPPSYPKVGLLLFAPGKQTEFQRAWREAMTKGAVADAPMLAFGNGFAVTSGFLGVYQLDLYYLRCAYADDKVRQIPADVDDCVFAQPPAHQH</sequence>
<dbReference type="Proteomes" id="UP001519363">
    <property type="component" value="Unassembled WGS sequence"/>
</dbReference>